<feature type="region of interest" description="Disordered" evidence="1">
    <location>
        <begin position="30"/>
        <end position="57"/>
    </location>
</feature>
<feature type="region of interest" description="Disordered" evidence="1">
    <location>
        <begin position="199"/>
        <end position="227"/>
    </location>
</feature>
<organism evidence="2 3">
    <name type="scientific">Natronococcus pandeyae</name>
    <dbReference type="NCBI Taxonomy" id="2055836"/>
    <lineage>
        <taxon>Archaea</taxon>
        <taxon>Methanobacteriati</taxon>
        <taxon>Methanobacteriota</taxon>
        <taxon>Stenosarchaea group</taxon>
        <taxon>Halobacteria</taxon>
        <taxon>Halobacteriales</taxon>
        <taxon>Natrialbaceae</taxon>
        <taxon>Natronococcus</taxon>
    </lineage>
</organism>
<dbReference type="InterPro" id="IPR006311">
    <property type="entry name" value="TAT_signal"/>
</dbReference>
<sequence>MTQETPSRREWLRRVTVTTAVIGGASGAVAGTAIGDGRIDDETTTDSPKSGDESRVAPTDVRLTPVCAGEKHDSAVFCVTNDGTHEVTLEWRPVTPPEERIEFVDCQTVRVFGEFVDVILEATFVGPGGEIGNVIEPVGAVDGARTFDVRDLEQIPDDAIVGTAEAFRGDPVVPGAGDLTASNPAFDACQEEFFGEIIVGSDGDGADDATDDRDREPAERRDDADSAADDLQTLTVPPGATTCFPVEAPDGLIAVQLFREDDLLAERSSAVDVACPFPIPVERIGPVTLPTSVLDASLSATRD</sequence>
<reference evidence="2" key="1">
    <citation type="submission" date="2017-11" db="EMBL/GenBank/DDBJ databases">
        <authorList>
            <person name="Kajale S.C."/>
            <person name="Sharma A."/>
        </authorList>
    </citation>
    <scope>NUCLEOTIDE SEQUENCE</scope>
    <source>
        <strain evidence="2">LS1_42</strain>
    </source>
</reference>
<dbReference type="EMBL" id="PHNJ01000005">
    <property type="protein sequence ID" value="TYL38614.1"/>
    <property type="molecule type" value="Genomic_DNA"/>
</dbReference>
<evidence type="ECO:0000313" key="2">
    <source>
        <dbReference type="EMBL" id="TYL38614.1"/>
    </source>
</evidence>
<keyword evidence="3" id="KW-1185">Reference proteome</keyword>
<dbReference type="Proteomes" id="UP000766904">
    <property type="component" value="Unassembled WGS sequence"/>
</dbReference>
<gene>
    <name evidence="2" type="ORF">CV102_12520</name>
</gene>
<evidence type="ECO:0000256" key="1">
    <source>
        <dbReference type="SAM" id="MobiDB-lite"/>
    </source>
</evidence>
<feature type="compositionally biased region" description="Basic and acidic residues" evidence="1">
    <location>
        <begin position="212"/>
        <end position="224"/>
    </location>
</feature>
<protein>
    <submittedName>
        <fullName evidence="2">Uncharacterized protein</fullName>
    </submittedName>
</protein>
<evidence type="ECO:0000313" key="3">
    <source>
        <dbReference type="Proteomes" id="UP000766904"/>
    </source>
</evidence>
<proteinExistence type="predicted"/>
<accession>A0A8J8Q4B7</accession>
<dbReference type="RefSeq" id="WP_148858323.1">
    <property type="nucleotide sequence ID" value="NZ_PHNJ01000005.1"/>
</dbReference>
<dbReference type="OrthoDB" id="187482at2157"/>
<dbReference type="AlphaFoldDB" id="A0A8J8Q4B7"/>
<name>A0A8J8Q4B7_9EURY</name>
<dbReference type="PROSITE" id="PS51318">
    <property type="entry name" value="TAT"/>
    <property type="match status" value="1"/>
</dbReference>
<comment type="caution">
    <text evidence="2">The sequence shown here is derived from an EMBL/GenBank/DDBJ whole genome shotgun (WGS) entry which is preliminary data.</text>
</comment>